<dbReference type="SMART" id="SM00314">
    <property type="entry name" value="RA"/>
    <property type="match status" value="1"/>
</dbReference>
<dbReference type="EC" id="4.6.1.1" evidence="2"/>
<evidence type="ECO:0000256" key="8">
    <source>
        <dbReference type="ARBA" id="ARBA00022842"/>
    </source>
</evidence>
<dbReference type="Pfam" id="PF23598">
    <property type="entry name" value="LRR_14"/>
    <property type="match status" value="1"/>
</dbReference>
<dbReference type="GO" id="GO:0004016">
    <property type="term" value="F:adenylate cyclase activity"/>
    <property type="evidence" value="ECO:0007669"/>
    <property type="project" value="UniProtKB-EC"/>
</dbReference>
<dbReference type="InterPro" id="IPR055414">
    <property type="entry name" value="LRR_R13L4/SHOC2-like"/>
</dbReference>
<evidence type="ECO:0000313" key="18">
    <source>
        <dbReference type="Proteomes" id="UP001360560"/>
    </source>
</evidence>
<feature type="compositionally biased region" description="Low complexity" evidence="13">
    <location>
        <begin position="35"/>
        <end position="50"/>
    </location>
</feature>
<evidence type="ECO:0000256" key="10">
    <source>
        <dbReference type="ARBA" id="ARBA00023239"/>
    </source>
</evidence>
<evidence type="ECO:0000256" key="2">
    <source>
        <dbReference type="ARBA" id="ARBA00012201"/>
    </source>
</evidence>
<dbReference type="GO" id="GO:0046872">
    <property type="term" value="F:metal ion binding"/>
    <property type="evidence" value="ECO:0007669"/>
    <property type="project" value="UniProtKB-KW"/>
</dbReference>
<feature type="region of interest" description="Disordered" evidence="13">
    <location>
        <begin position="534"/>
        <end position="574"/>
    </location>
</feature>
<dbReference type="Pfam" id="PF23010">
    <property type="entry name" value="RA_3"/>
    <property type="match status" value="1"/>
</dbReference>
<evidence type="ECO:0000313" key="17">
    <source>
        <dbReference type="EMBL" id="GMM35626.1"/>
    </source>
</evidence>
<dbReference type="InterPro" id="IPR029787">
    <property type="entry name" value="Nucleotide_cyclase"/>
</dbReference>
<feature type="compositionally biased region" description="Polar residues" evidence="13">
    <location>
        <begin position="1147"/>
        <end position="1163"/>
    </location>
</feature>
<keyword evidence="8" id="KW-0460">Magnesium</keyword>
<dbReference type="Pfam" id="PF21187">
    <property type="entry name" value="CYAA_C"/>
    <property type="match status" value="1"/>
</dbReference>
<feature type="domain" description="PPM-type phosphatase" evidence="16">
    <location>
        <begin position="1421"/>
        <end position="1697"/>
    </location>
</feature>
<dbReference type="RefSeq" id="XP_064852626.1">
    <property type="nucleotide sequence ID" value="XM_064996554.1"/>
</dbReference>
<feature type="compositionally biased region" description="Low complexity" evidence="13">
    <location>
        <begin position="355"/>
        <end position="368"/>
    </location>
</feature>
<feature type="compositionally biased region" description="Polar residues" evidence="13">
    <location>
        <begin position="71"/>
        <end position="85"/>
    </location>
</feature>
<dbReference type="InterPro" id="IPR036457">
    <property type="entry name" value="PPM-type-like_dom_sf"/>
</dbReference>
<evidence type="ECO:0000259" key="15">
    <source>
        <dbReference type="PROSITE" id="PS50200"/>
    </source>
</evidence>
<comment type="similarity">
    <text evidence="1">Belongs to the adenylyl cyclase class-3 family.</text>
</comment>
<comment type="caution">
    <text evidence="17">The sequence shown here is derived from an EMBL/GenBank/DDBJ whole genome shotgun (WGS) entry which is preliminary data.</text>
</comment>
<feature type="region of interest" description="Disordered" evidence="13">
    <location>
        <begin position="1"/>
        <end position="96"/>
    </location>
</feature>
<keyword evidence="18" id="KW-1185">Reference proteome</keyword>
<name>A0AAV5QM26_9ASCO</name>
<organism evidence="17 18">
    <name type="scientific">Saccharomycopsis crataegensis</name>
    <dbReference type="NCBI Taxonomy" id="43959"/>
    <lineage>
        <taxon>Eukaryota</taxon>
        <taxon>Fungi</taxon>
        <taxon>Dikarya</taxon>
        <taxon>Ascomycota</taxon>
        <taxon>Saccharomycotina</taxon>
        <taxon>Saccharomycetes</taxon>
        <taxon>Saccharomycopsidaceae</taxon>
        <taxon>Saccharomycopsis</taxon>
    </lineage>
</organism>
<dbReference type="CDD" id="cd07302">
    <property type="entry name" value="CHD"/>
    <property type="match status" value="1"/>
</dbReference>
<keyword evidence="5" id="KW-0479">Metal-binding</keyword>
<evidence type="ECO:0000259" key="14">
    <source>
        <dbReference type="PROSITE" id="PS50125"/>
    </source>
</evidence>
<evidence type="ECO:0000256" key="7">
    <source>
        <dbReference type="ARBA" id="ARBA00022737"/>
    </source>
</evidence>
<feature type="compositionally biased region" description="Polar residues" evidence="13">
    <location>
        <begin position="540"/>
        <end position="569"/>
    </location>
</feature>
<feature type="compositionally biased region" description="Polar residues" evidence="13">
    <location>
        <begin position="292"/>
        <end position="305"/>
    </location>
</feature>
<keyword evidence="6" id="KW-0732">Signal</keyword>
<keyword evidence="10" id="KW-0456">Lyase</keyword>
<evidence type="ECO:0000256" key="12">
    <source>
        <dbReference type="ARBA" id="ARBA00032637"/>
    </source>
</evidence>
<dbReference type="EMBL" id="BTFZ01000010">
    <property type="protein sequence ID" value="GMM35626.1"/>
    <property type="molecule type" value="Genomic_DNA"/>
</dbReference>
<dbReference type="InterPro" id="IPR001054">
    <property type="entry name" value="A/G_cyclase"/>
</dbReference>
<evidence type="ECO:0000256" key="9">
    <source>
        <dbReference type="ARBA" id="ARBA00022998"/>
    </source>
</evidence>
<feature type="compositionally biased region" description="Polar residues" evidence="13">
    <location>
        <begin position="20"/>
        <end position="34"/>
    </location>
</feature>
<dbReference type="GO" id="GO:0006171">
    <property type="term" value="P:cAMP biosynthetic process"/>
    <property type="evidence" value="ECO:0007669"/>
    <property type="project" value="UniProtKB-KW"/>
</dbReference>
<feature type="region of interest" description="Disordered" evidence="13">
    <location>
        <begin position="355"/>
        <end position="380"/>
    </location>
</feature>
<feature type="compositionally biased region" description="Polar residues" evidence="13">
    <location>
        <begin position="463"/>
        <end position="475"/>
    </location>
</feature>
<feature type="region of interest" description="Disordered" evidence="13">
    <location>
        <begin position="580"/>
        <end position="599"/>
    </location>
</feature>
<feature type="compositionally biased region" description="Polar residues" evidence="13">
    <location>
        <begin position="369"/>
        <end position="380"/>
    </location>
</feature>
<feature type="region of interest" description="Disordered" evidence="13">
    <location>
        <begin position="235"/>
        <end position="312"/>
    </location>
</feature>
<dbReference type="PROSITE" id="PS50125">
    <property type="entry name" value="GUANYLATE_CYCLASE_2"/>
    <property type="match status" value="1"/>
</dbReference>
<proteinExistence type="inferred from homology"/>
<dbReference type="InterPro" id="IPR048580">
    <property type="entry name" value="CYAA_C"/>
</dbReference>
<dbReference type="SMART" id="SM00365">
    <property type="entry name" value="LRR_SD22"/>
    <property type="match status" value="8"/>
</dbReference>
<dbReference type="GeneID" id="90073605"/>
<dbReference type="InterPro" id="IPR001611">
    <property type="entry name" value="Leu-rich_rpt"/>
</dbReference>
<evidence type="ECO:0000256" key="1">
    <source>
        <dbReference type="ARBA" id="ARBA00005381"/>
    </source>
</evidence>
<evidence type="ECO:0000256" key="4">
    <source>
        <dbReference type="ARBA" id="ARBA00022614"/>
    </source>
</evidence>
<dbReference type="Gene3D" id="3.60.40.10">
    <property type="entry name" value="PPM-type phosphatase domain"/>
    <property type="match status" value="1"/>
</dbReference>
<evidence type="ECO:0000256" key="13">
    <source>
        <dbReference type="SAM" id="MobiDB-lite"/>
    </source>
</evidence>
<dbReference type="Proteomes" id="UP001360560">
    <property type="component" value="Unassembled WGS sequence"/>
</dbReference>
<feature type="compositionally biased region" description="Basic residues" evidence="13">
    <location>
        <begin position="251"/>
        <end position="260"/>
    </location>
</feature>
<accession>A0AAV5QM26</accession>
<feature type="domain" description="Guanylate cyclase" evidence="14">
    <location>
        <begin position="1750"/>
        <end position="1887"/>
    </location>
</feature>
<dbReference type="SUPFAM" id="SSF81606">
    <property type="entry name" value="PP2C-like"/>
    <property type="match status" value="1"/>
</dbReference>
<feature type="region of interest" description="Disordered" evidence="13">
    <location>
        <begin position="605"/>
        <end position="632"/>
    </location>
</feature>
<dbReference type="SMART" id="SM00364">
    <property type="entry name" value="LRR_BAC"/>
    <property type="match status" value="10"/>
</dbReference>
<feature type="region of interest" description="Disordered" evidence="13">
    <location>
        <begin position="451"/>
        <end position="475"/>
    </location>
</feature>
<feature type="region of interest" description="Disordered" evidence="13">
    <location>
        <begin position="406"/>
        <end position="434"/>
    </location>
</feature>
<dbReference type="Pfam" id="PF00481">
    <property type="entry name" value="PP2C"/>
    <property type="match status" value="1"/>
</dbReference>
<sequence>MSNQHQPPSNGGRSIAGDNNDLSPLSTGINSTPETFSDSTSDSTIIFDTTNHPGIDTMITTSPERIGVANNAHNSKKPSTGSDETGSGKYAPHKALRSSIRKTASHLFLRGKAETDEISENLESQKSPISPIMRDVGEDSSDQQPPAITDQEQQHHYTLLGQSHLHQHLHQHLQQHHLQQPHLLRGQQLFHNHQQHPETDAQLPQQNSLTADAHDDQKTLMGGIPKNYKGFHAPRSPIVNTPPFKSPVKPSYKKTSRKKGSLFNKFISSRKASESSNDSYNDGDHGLIIHTTGESTKPPSISPSKLSFDHHHNEDDEVPYKARQNSNSSAVSSRSHHLSRKGIFNLYPSSRLKSISSERSVSSVSNVSDQTAPTSIVNGGSKPTSFFDIELNLDSESMAGVVNSEFSSNDVSARNSISSPRSATSKVSPRTNPLRSASVVSNNFLDNTLLNDSSANGLKDNRNYSVGNGSTSSTKWTAPESWAVKQDVDKINQRKNHHHLDKPGSNALELSLYDDDDEDANRFTYTAASSLFRASGKPMPTTTAKVSEINRSPTSLDESTDPLSTTGTELNHDGYYHNKHQASVSKQASPKKEHHKNDGVSFQNYVMKPKSHPHGNSSSNNNTEPKSNHDKTDIERNKSLIVNQYPMYHQKDKSLPDMMKTLKSMTGNYILRVFREDNTFTTISASIDATVAEILLICKKKFFLQSAVNFQIVFKIGKSSKVLEPEDRPLQIQCFMLLLAGYDEKRDDLSIVGREDITYICKFVLENNDFQPFVEEDEHLKTTRDYASVKLINMDLHAIPLVFFQHTYEIEELDVSQNPSIMLPADFINSCNNLRKIAFANNRANRFPHSLLEAKKLTRLNVENNLIRTIPEKLGCLVYLTKLFLNGNNISKLPKSISNLKNLKILNLSSNNFEIFPEPVTALDELVVLDLSFNQIETISQSITNLKNLEELNMATNCLSGVLPSYLSDLLKVKVFYIQYNNITNFDCAGLMKNLEVLYASKNNVSRFQFQASNLRIFLFDRNPVIEIPFNNVSLNCLTTLNLSKAKLTAFNNDDLSSLINLETLYLDKNDLTYLPTEIGSLKKLVYLSAYSNNLQSIPNSIGELRNLRYLDVHSNNIKGVPDSIWSCSLTRLNLSSNLLQNFPAHPTSNKSSMPSSRINSRKPSVISDTAVGSTSSVDSSGSLNMQIIQEHPFRDRSNSLTPFSYSATGLMLSDLALSLQVLSVADNRLTDECFEPISTLCGLKTLNLSYNELIEIPNGTLRRLCQLHELYLSGNELSNLPGEDFATLKYLEVLHINGNKIHSLPYDISKLRTLSVFDVGSNHLKYNISNFHYEWNWQWNLELRYLNFSGNKRLEISRQYTHTGYNKAIDNIKFDSFMGLKKLRVLGLIDVTLKNSESSLPDESINTRVRTTASEIYNYKYGIADTLGQRENISTREIMYNNFRGHEDELLICLFDGKNDDMITKKHGNKITQLIQEVFKNLFTEELRKMTGDDTVEDCMRRSFLALNREINNYWQQNNEAASKESNDPFRLSEEDILSGCSITIVYIKGRELYAGNIGDSSGLISKTNGEHEMLTDRHDPTNRKEFERIRLCGGYVSGKGELDGVTNVSRAAGFLNLLPHINASPNIKAVKLGTSDEMLVIATSELWEYVSNETAVDVINHNQSKKDPMWAAQRLRDFAIAYGARDKMTVIVLTLGNKKRGNLSRKTGSRISITEESLLPIKKRRDRLFDSNLNRMGEEISPPEGSVAMVFTDIKNSTLLWDTYPSAMRSAIKTHNFIMRRLLRIVGGYEVKTEGDAFMVSFPTPISALIWCCNVQLQLLSMDWPLEILESSQCCEINDSKNEIIYRGLSVRMGIHWGSPVCEPDAITGRMDYFGPMVNRASRVSSVADGGQISISNDYLKELHKLLEIHEKSKNGEKTIKEAYGDVQVGMILENEMDTLDTIGYVIKEIGEKKLKGLETPEFISLVFPSKLQERANFMLTEGGAQDVDAMSRHSSGILGGLISQQSLCQLEMYAIKLEHICSIITAGTTLNVDILAKSKQAEEELLRKIRNPNITTEQDHLMLLDNVVTRIENATSMIKFHQVLTQAIGEKNEENASVYIALAELKVHDMVKALKN</sequence>
<gene>
    <name evidence="17" type="ORF">DASC09_029510</name>
</gene>
<dbReference type="Gene3D" id="3.80.10.10">
    <property type="entry name" value="Ribonuclease Inhibitor"/>
    <property type="match status" value="4"/>
</dbReference>
<evidence type="ECO:0000256" key="6">
    <source>
        <dbReference type="ARBA" id="ARBA00022729"/>
    </source>
</evidence>
<feature type="domain" description="Ras-associating" evidence="15">
    <location>
        <begin position="667"/>
        <end position="770"/>
    </location>
</feature>
<dbReference type="CDD" id="cd00143">
    <property type="entry name" value="PP2Cc"/>
    <property type="match status" value="1"/>
</dbReference>
<feature type="region of interest" description="Disordered" evidence="13">
    <location>
        <begin position="116"/>
        <end position="150"/>
    </location>
</feature>
<dbReference type="Pfam" id="PF00211">
    <property type="entry name" value="Guanylate_cyc"/>
    <property type="match status" value="1"/>
</dbReference>
<dbReference type="SMART" id="SM00369">
    <property type="entry name" value="LRR_TYP"/>
    <property type="match status" value="11"/>
</dbReference>
<dbReference type="SMART" id="SM00044">
    <property type="entry name" value="CYCc"/>
    <property type="match status" value="1"/>
</dbReference>
<dbReference type="GO" id="GO:0035556">
    <property type="term" value="P:intracellular signal transduction"/>
    <property type="evidence" value="ECO:0007669"/>
    <property type="project" value="InterPro"/>
</dbReference>
<dbReference type="SMART" id="SM00332">
    <property type="entry name" value="PP2Cc"/>
    <property type="match status" value="1"/>
</dbReference>
<keyword evidence="4" id="KW-0433">Leucine-rich repeat</keyword>
<dbReference type="PANTHER" id="PTHR48060">
    <property type="entry name" value="DNA DAMAGE-REPAIR/TOLERATION PROTEIN DRT100"/>
    <property type="match status" value="1"/>
</dbReference>
<evidence type="ECO:0000256" key="11">
    <source>
        <dbReference type="ARBA" id="ARBA00032597"/>
    </source>
</evidence>
<dbReference type="PROSITE" id="PS51746">
    <property type="entry name" value="PPM_2"/>
    <property type="match status" value="1"/>
</dbReference>
<dbReference type="InterPro" id="IPR032675">
    <property type="entry name" value="LRR_dom_sf"/>
</dbReference>
<dbReference type="SUPFAM" id="SSF52058">
    <property type="entry name" value="L domain-like"/>
    <property type="match status" value="2"/>
</dbReference>
<evidence type="ECO:0000259" key="16">
    <source>
        <dbReference type="PROSITE" id="PS51746"/>
    </source>
</evidence>
<evidence type="ECO:0000256" key="5">
    <source>
        <dbReference type="ARBA" id="ARBA00022723"/>
    </source>
</evidence>
<dbReference type="InterPro" id="IPR055071">
    <property type="entry name" value="RA_PHLPP-like"/>
</dbReference>
<dbReference type="InterPro" id="IPR001932">
    <property type="entry name" value="PPM-type_phosphatase-like_dom"/>
</dbReference>
<dbReference type="SUPFAM" id="SSF55073">
    <property type="entry name" value="Nucleotide cyclase"/>
    <property type="match status" value="1"/>
</dbReference>
<dbReference type="Gene3D" id="3.30.70.1230">
    <property type="entry name" value="Nucleotide cyclase"/>
    <property type="match status" value="1"/>
</dbReference>
<reference evidence="17 18" key="1">
    <citation type="journal article" date="2023" name="Elife">
        <title>Identification of key yeast species and microbe-microbe interactions impacting larval growth of Drosophila in the wild.</title>
        <authorList>
            <person name="Mure A."/>
            <person name="Sugiura Y."/>
            <person name="Maeda R."/>
            <person name="Honda K."/>
            <person name="Sakurai N."/>
            <person name="Takahashi Y."/>
            <person name="Watada M."/>
            <person name="Katoh T."/>
            <person name="Gotoh A."/>
            <person name="Gotoh Y."/>
            <person name="Taniguchi I."/>
            <person name="Nakamura K."/>
            <person name="Hayashi T."/>
            <person name="Katayama T."/>
            <person name="Uemura T."/>
            <person name="Hattori Y."/>
        </authorList>
    </citation>
    <scope>NUCLEOTIDE SEQUENCE [LARGE SCALE GENOMIC DNA]</scope>
    <source>
        <strain evidence="17 18">SC-9</strain>
    </source>
</reference>
<protein>
    <recommendedName>
        <fullName evidence="3">Adenylate cyclase</fullName>
        <ecNumber evidence="2">4.6.1.1</ecNumber>
    </recommendedName>
    <alternativeName>
        <fullName evidence="11">ATP pyrophosphate-lyase</fullName>
    </alternativeName>
    <alternativeName>
        <fullName evidence="12">Adenylyl cyclase</fullName>
    </alternativeName>
</protein>
<dbReference type="InterPro" id="IPR003591">
    <property type="entry name" value="Leu-rich_rpt_typical-subtyp"/>
</dbReference>
<dbReference type="PANTHER" id="PTHR48060:SF21">
    <property type="entry name" value="L DOMAIN-LIKE PROTEIN"/>
    <property type="match status" value="1"/>
</dbReference>
<keyword evidence="9" id="KW-0115">cAMP biosynthesis</keyword>
<feature type="compositionally biased region" description="Polar residues" evidence="13">
    <location>
        <begin position="1"/>
        <end position="12"/>
    </location>
</feature>
<dbReference type="Pfam" id="PF13855">
    <property type="entry name" value="LRR_8"/>
    <property type="match status" value="2"/>
</dbReference>
<evidence type="ECO:0000256" key="3">
    <source>
        <dbReference type="ARBA" id="ARBA00021420"/>
    </source>
</evidence>
<feature type="region of interest" description="Disordered" evidence="13">
    <location>
        <begin position="1146"/>
        <end position="1180"/>
    </location>
</feature>
<dbReference type="CDD" id="cd17214">
    <property type="entry name" value="RA_CYR1_like"/>
    <property type="match status" value="1"/>
</dbReference>
<feature type="compositionally biased region" description="Low complexity" evidence="13">
    <location>
        <begin position="1168"/>
        <end position="1180"/>
    </location>
</feature>
<keyword evidence="7" id="KW-0677">Repeat</keyword>
<dbReference type="InterPro" id="IPR053211">
    <property type="entry name" value="DNA_repair-toleration"/>
</dbReference>
<dbReference type="PROSITE" id="PS50200">
    <property type="entry name" value="RA"/>
    <property type="match status" value="1"/>
</dbReference>
<dbReference type="PROSITE" id="PS51450">
    <property type="entry name" value="LRR"/>
    <property type="match status" value="6"/>
</dbReference>
<dbReference type="InterPro" id="IPR000159">
    <property type="entry name" value="RA_dom"/>
</dbReference>